<dbReference type="Pfam" id="PF06985">
    <property type="entry name" value="HET"/>
    <property type="match status" value="1"/>
</dbReference>
<dbReference type="OrthoDB" id="20872at2759"/>
<keyword evidence="4" id="KW-1185">Reference proteome</keyword>
<dbReference type="Pfam" id="PF26640">
    <property type="entry name" value="DUF8212"/>
    <property type="match status" value="1"/>
</dbReference>
<proteinExistence type="predicted"/>
<organism evidence="3 4">
    <name type="scientific">Lophium mytilinum</name>
    <dbReference type="NCBI Taxonomy" id="390894"/>
    <lineage>
        <taxon>Eukaryota</taxon>
        <taxon>Fungi</taxon>
        <taxon>Dikarya</taxon>
        <taxon>Ascomycota</taxon>
        <taxon>Pezizomycotina</taxon>
        <taxon>Dothideomycetes</taxon>
        <taxon>Pleosporomycetidae</taxon>
        <taxon>Mytilinidiales</taxon>
        <taxon>Mytilinidiaceae</taxon>
        <taxon>Lophium</taxon>
    </lineage>
</organism>
<feature type="domain" description="DUF8212" evidence="2">
    <location>
        <begin position="229"/>
        <end position="252"/>
    </location>
</feature>
<reference evidence="3" key="1">
    <citation type="journal article" date="2020" name="Stud. Mycol.">
        <title>101 Dothideomycetes genomes: a test case for predicting lifestyles and emergence of pathogens.</title>
        <authorList>
            <person name="Haridas S."/>
            <person name="Albert R."/>
            <person name="Binder M."/>
            <person name="Bloem J."/>
            <person name="Labutti K."/>
            <person name="Salamov A."/>
            <person name="Andreopoulos B."/>
            <person name="Baker S."/>
            <person name="Barry K."/>
            <person name="Bills G."/>
            <person name="Bluhm B."/>
            <person name="Cannon C."/>
            <person name="Castanera R."/>
            <person name="Culley D."/>
            <person name="Daum C."/>
            <person name="Ezra D."/>
            <person name="Gonzalez J."/>
            <person name="Henrissat B."/>
            <person name="Kuo A."/>
            <person name="Liang C."/>
            <person name="Lipzen A."/>
            <person name="Lutzoni F."/>
            <person name="Magnuson J."/>
            <person name="Mondo S."/>
            <person name="Nolan M."/>
            <person name="Ohm R."/>
            <person name="Pangilinan J."/>
            <person name="Park H.-J."/>
            <person name="Ramirez L."/>
            <person name="Alfaro M."/>
            <person name="Sun H."/>
            <person name="Tritt A."/>
            <person name="Yoshinaga Y."/>
            <person name="Zwiers L.-H."/>
            <person name="Turgeon B."/>
            <person name="Goodwin S."/>
            <person name="Spatafora J."/>
            <person name="Crous P."/>
            <person name="Grigoriev I."/>
        </authorList>
    </citation>
    <scope>NUCLEOTIDE SEQUENCE</scope>
    <source>
        <strain evidence="3">CBS 269.34</strain>
    </source>
</reference>
<evidence type="ECO:0000259" key="2">
    <source>
        <dbReference type="Pfam" id="PF26640"/>
    </source>
</evidence>
<sequence>MRLLDTATLQLKEFFGDATPPYAILSHTWEEDEVSLQALATARHNVPELAGHTKIRKCCEIAASDGFQYVWIDTCCIDKTNSTELSEAINSMYRWYEEAVVCYAYLADVYPTDEIIRFRERQSSANQFKTSKWFTRGWTLQELLAPSTVVFFNKTWEDIGSKRSLNELISDVTKIPLVALLKFDRTKHTIAQIMSWASNRRTTRVEDIAYSLLGLFGVHMPMIYGEGRNAFARLQREILKESTDQSIFAWAPSHTGEWEQYRGPFATSPAEFAVCGGVTHYHNPSHSEYSLTNKGLRIELPVLALSSSVL</sequence>
<feature type="domain" description="Heterokaryon incompatibility" evidence="1">
    <location>
        <begin position="22"/>
        <end position="111"/>
    </location>
</feature>
<evidence type="ECO:0000259" key="1">
    <source>
        <dbReference type="Pfam" id="PF06985"/>
    </source>
</evidence>
<dbReference type="InterPro" id="IPR010730">
    <property type="entry name" value="HET"/>
</dbReference>
<dbReference type="AlphaFoldDB" id="A0A6A6QTH8"/>
<dbReference type="PANTHER" id="PTHR10622">
    <property type="entry name" value="HET DOMAIN-CONTAINING PROTEIN"/>
    <property type="match status" value="1"/>
</dbReference>
<dbReference type="PANTHER" id="PTHR10622:SF10">
    <property type="entry name" value="HET DOMAIN-CONTAINING PROTEIN"/>
    <property type="match status" value="1"/>
</dbReference>
<dbReference type="EMBL" id="MU004189">
    <property type="protein sequence ID" value="KAF2495486.1"/>
    <property type="molecule type" value="Genomic_DNA"/>
</dbReference>
<accession>A0A6A6QTH8</accession>
<gene>
    <name evidence="3" type="ORF">BU16DRAFT_445606</name>
</gene>
<dbReference type="InterPro" id="IPR058525">
    <property type="entry name" value="DUF8212"/>
</dbReference>
<name>A0A6A6QTH8_9PEZI</name>
<evidence type="ECO:0000313" key="4">
    <source>
        <dbReference type="Proteomes" id="UP000799750"/>
    </source>
</evidence>
<protein>
    <submittedName>
        <fullName evidence="3">HET-domain-containing protein</fullName>
    </submittedName>
</protein>
<feature type="non-terminal residue" evidence="3">
    <location>
        <position position="310"/>
    </location>
</feature>
<evidence type="ECO:0000313" key="3">
    <source>
        <dbReference type="EMBL" id="KAF2495486.1"/>
    </source>
</evidence>
<dbReference type="Proteomes" id="UP000799750">
    <property type="component" value="Unassembled WGS sequence"/>
</dbReference>